<feature type="region of interest" description="Disordered" evidence="1">
    <location>
        <begin position="79"/>
        <end position="122"/>
    </location>
</feature>
<feature type="region of interest" description="Disordered" evidence="1">
    <location>
        <begin position="347"/>
        <end position="381"/>
    </location>
</feature>
<feature type="region of interest" description="Disordered" evidence="1">
    <location>
        <begin position="191"/>
        <end position="295"/>
    </location>
</feature>
<feature type="region of interest" description="Disordered" evidence="1">
    <location>
        <begin position="1"/>
        <end position="38"/>
    </location>
</feature>
<evidence type="ECO:0000313" key="2">
    <source>
        <dbReference type="EMBL" id="KAF2800808.1"/>
    </source>
</evidence>
<dbReference type="AlphaFoldDB" id="A0A6A6XX10"/>
<reference evidence="2" key="1">
    <citation type="journal article" date="2020" name="Stud. Mycol.">
        <title>101 Dothideomycetes genomes: a test case for predicting lifestyles and emergence of pathogens.</title>
        <authorList>
            <person name="Haridas S."/>
            <person name="Albert R."/>
            <person name="Binder M."/>
            <person name="Bloem J."/>
            <person name="Labutti K."/>
            <person name="Salamov A."/>
            <person name="Andreopoulos B."/>
            <person name="Baker S."/>
            <person name="Barry K."/>
            <person name="Bills G."/>
            <person name="Bluhm B."/>
            <person name="Cannon C."/>
            <person name="Castanera R."/>
            <person name="Culley D."/>
            <person name="Daum C."/>
            <person name="Ezra D."/>
            <person name="Gonzalez J."/>
            <person name="Henrissat B."/>
            <person name="Kuo A."/>
            <person name="Liang C."/>
            <person name="Lipzen A."/>
            <person name="Lutzoni F."/>
            <person name="Magnuson J."/>
            <person name="Mondo S."/>
            <person name="Nolan M."/>
            <person name="Ohm R."/>
            <person name="Pangilinan J."/>
            <person name="Park H.-J."/>
            <person name="Ramirez L."/>
            <person name="Alfaro M."/>
            <person name="Sun H."/>
            <person name="Tritt A."/>
            <person name="Yoshinaga Y."/>
            <person name="Zwiers L.-H."/>
            <person name="Turgeon B."/>
            <person name="Goodwin S."/>
            <person name="Spatafora J."/>
            <person name="Crous P."/>
            <person name="Grigoriev I."/>
        </authorList>
    </citation>
    <scope>NUCLEOTIDE SEQUENCE</scope>
    <source>
        <strain evidence="2">CBS 109.77</strain>
    </source>
</reference>
<evidence type="ECO:0008006" key="4">
    <source>
        <dbReference type="Google" id="ProtNLM"/>
    </source>
</evidence>
<feature type="compositionally biased region" description="Low complexity" evidence="1">
    <location>
        <begin position="364"/>
        <end position="379"/>
    </location>
</feature>
<proteinExistence type="predicted"/>
<name>A0A6A6XX10_9PLEO</name>
<feature type="compositionally biased region" description="Basic and acidic residues" evidence="1">
    <location>
        <begin position="442"/>
        <end position="457"/>
    </location>
</feature>
<protein>
    <recommendedName>
        <fullName evidence="4">C2H2-type domain-containing protein</fullName>
    </recommendedName>
</protein>
<feature type="compositionally biased region" description="Polar residues" evidence="1">
    <location>
        <begin position="248"/>
        <end position="262"/>
    </location>
</feature>
<organism evidence="2 3">
    <name type="scientific">Melanomma pulvis-pyrius CBS 109.77</name>
    <dbReference type="NCBI Taxonomy" id="1314802"/>
    <lineage>
        <taxon>Eukaryota</taxon>
        <taxon>Fungi</taxon>
        <taxon>Dikarya</taxon>
        <taxon>Ascomycota</taxon>
        <taxon>Pezizomycotina</taxon>
        <taxon>Dothideomycetes</taxon>
        <taxon>Pleosporomycetidae</taxon>
        <taxon>Pleosporales</taxon>
        <taxon>Melanommataceae</taxon>
        <taxon>Melanomma</taxon>
    </lineage>
</organism>
<feature type="compositionally biased region" description="Polar residues" evidence="1">
    <location>
        <begin position="270"/>
        <end position="292"/>
    </location>
</feature>
<feature type="region of interest" description="Disordered" evidence="1">
    <location>
        <begin position="437"/>
        <end position="457"/>
    </location>
</feature>
<feature type="compositionally biased region" description="Polar residues" evidence="1">
    <location>
        <begin position="205"/>
        <end position="237"/>
    </location>
</feature>
<accession>A0A6A6XX10</accession>
<sequence>MTPRSPKQPPKTTTISRRLRIRTDQNLSIQPPELQQLRDLRSRRAATLSSNRHIAVHYQSPEPHHTPVWDPSQVLDQFTRSHTSHPTGSEQNPSGLLLSQPLDFTPYHSPQRSPSELVPVSTRPEPENYEVQHTSASHLLPSPLPSHSGHHTVTEYELRLSTEPEHLQNPSVELQDMSTLGFMMPAPYGSLDHYGSPPSDYPPMSHQQYAEQKPSSSGPYASTYAPSPNMHGQNQTRRSVEHPVLPPYQSSSVPRSPYQQTLGPMRASPTPINYPSTSNESAPMPSSTSHTYSYPAIHANLPGQNLNTLGSSTSSYPPPPIYPPTSYEISGYNPLPTSMYPTSTTAAPYPSYEPSPGLAPPTAGSVPGLSSSPGSQGNGVMPRVLNSRPKPQCWEHGCNGRQFSTFSNLLRHQREKSGTAAKSYCPRCGAEFTRTTARNGHMAHEKCKPRRASDSSR</sequence>
<keyword evidence="3" id="KW-1185">Reference proteome</keyword>
<dbReference type="Proteomes" id="UP000799757">
    <property type="component" value="Unassembled WGS sequence"/>
</dbReference>
<dbReference type="EMBL" id="MU001742">
    <property type="protein sequence ID" value="KAF2800808.1"/>
    <property type="molecule type" value="Genomic_DNA"/>
</dbReference>
<dbReference type="OrthoDB" id="5366256at2759"/>
<evidence type="ECO:0000256" key="1">
    <source>
        <dbReference type="SAM" id="MobiDB-lite"/>
    </source>
</evidence>
<feature type="compositionally biased region" description="Polar residues" evidence="1">
    <location>
        <begin position="79"/>
        <end position="94"/>
    </location>
</feature>
<gene>
    <name evidence="2" type="ORF">K505DRAFT_227894</name>
</gene>
<evidence type="ECO:0000313" key="3">
    <source>
        <dbReference type="Proteomes" id="UP000799757"/>
    </source>
</evidence>